<reference evidence="2" key="2">
    <citation type="submission" date="2023-07" db="EMBL/GenBank/DDBJ databases">
        <authorList>
            <consortium name="Lawrence Berkeley National Laboratory"/>
            <person name="Haridas S."/>
            <person name="Hensen N."/>
            <person name="Bonometti L."/>
            <person name="Westerberg I."/>
            <person name="Brannstrom I.O."/>
            <person name="Guillou S."/>
            <person name="Cros-Aarteil S."/>
            <person name="Calhoun S."/>
            <person name="Kuo A."/>
            <person name="Mondo S."/>
            <person name="Pangilinan J."/>
            <person name="Riley R."/>
            <person name="LaButti K."/>
            <person name="Andreopoulos B."/>
            <person name="Lipzen A."/>
            <person name="Chen C."/>
            <person name="Yanf M."/>
            <person name="Daum C."/>
            <person name="Ng V."/>
            <person name="Clum A."/>
            <person name="Steindorff A."/>
            <person name="Ohm R."/>
            <person name="Martin F."/>
            <person name="Silar P."/>
            <person name="Natvig D."/>
            <person name="Lalanne C."/>
            <person name="Gautier V."/>
            <person name="Ament-velasquez S.L."/>
            <person name="Kruys A."/>
            <person name="Hutchinson M.I."/>
            <person name="Powell A.J."/>
            <person name="Barry K."/>
            <person name="Miller A.N."/>
            <person name="Grigoriev I.V."/>
            <person name="Debuchy R."/>
            <person name="Gladieux P."/>
            <person name="Thoren M.H."/>
            <person name="Johannesson H."/>
        </authorList>
    </citation>
    <scope>NUCLEOTIDE SEQUENCE</scope>
    <source>
        <strain evidence="2">FGSC 1904</strain>
    </source>
</reference>
<dbReference type="AlphaFoldDB" id="A0AAE0PNN9"/>
<feature type="non-terminal residue" evidence="2">
    <location>
        <position position="1"/>
    </location>
</feature>
<reference evidence="2" key="1">
    <citation type="journal article" date="2023" name="Mol. Phylogenet. Evol.">
        <title>Genome-scale phylogeny and comparative genomics of the fungal order Sordariales.</title>
        <authorList>
            <person name="Hensen N."/>
            <person name="Bonometti L."/>
            <person name="Westerberg I."/>
            <person name="Brannstrom I.O."/>
            <person name="Guillou S."/>
            <person name="Cros-Aarteil S."/>
            <person name="Calhoun S."/>
            <person name="Haridas S."/>
            <person name="Kuo A."/>
            <person name="Mondo S."/>
            <person name="Pangilinan J."/>
            <person name="Riley R."/>
            <person name="LaButti K."/>
            <person name="Andreopoulos B."/>
            <person name="Lipzen A."/>
            <person name="Chen C."/>
            <person name="Yan M."/>
            <person name="Daum C."/>
            <person name="Ng V."/>
            <person name="Clum A."/>
            <person name="Steindorff A."/>
            <person name="Ohm R.A."/>
            <person name="Martin F."/>
            <person name="Silar P."/>
            <person name="Natvig D.O."/>
            <person name="Lalanne C."/>
            <person name="Gautier V."/>
            <person name="Ament-Velasquez S.L."/>
            <person name="Kruys A."/>
            <person name="Hutchinson M.I."/>
            <person name="Powell A.J."/>
            <person name="Barry K."/>
            <person name="Miller A.N."/>
            <person name="Grigoriev I.V."/>
            <person name="Debuchy R."/>
            <person name="Gladieux P."/>
            <person name="Hiltunen Thoren M."/>
            <person name="Johannesson H."/>
        </authorList>
    </citation>
    <scope>NUCLEOTIDE SEQUENCE</scope>
    <source>
        <strain evidence="2">FGSC 1904</strain>
    </source>
</reference>
<organism evidence="2 3">
    <name type="scientific">Sordaria brevicollis</name>
    <dbReference type="NCBI Taxonomy" id="83679"/>
    <lineage>
        <taxon>Eukaryota</taxon>
        <taxon>Fungi</taxon>
        <taxon>Dikarya</taxon>
        <taxon>Ascomycota</taxon>
        <taxon>Pezizomycotina</taxon>
        <taxon>Sordariomycetes</taxon>
        <taxon>Sordariomycetidae</taxon>
        <taxon>Sordariales</taxon>
        <taxon>Sordariaceae</taxon>
        <taxon>Sordaria</taxon>
    </lineage>
</organism>
<evidence type="ECO:0000313" key="3">
    <source>
        <dbReference type="Proteomes" id="UP001281003"/>
    </source>
</evidence>
<name>A0AAE0PNN9_SORBR</name>
<feature type="compositionally biased region" description="Polar residues" evidence="1">
    <location>
        <begin position="1"/>
        <end position="19"/>
    </location>
</feature>
<dbReference type="Proteomes" id="UP001281003">
    <property type="component" value="Unassembled WGS sequence"/>
</dbReference>
<comment type="caution">
    <text evidence="2">The sequence shown here is derived from an EMBL/GenBank/DDBJ whole genome shotgun (WGS) entry which is preliminary data.</text>
</comment>
<keyword evidence="3" id="KW-1185">Reference proteome</keyword>
<accession>A0AAE0PNN9</accession>
<sequence length="93" mass="10408">RLPRPSSSSRTKISASEKPSTSSTSYLPHPLLRVSKKLDALFFDPSPNQGPEHSPNRQLPHRTSSAVLPLTEEESRRPRQIAQGSVSYRHRPP</sequence>
<dbReference type="EMBL" id="JAUTDP010000001">
    <property type="protein sequence ID" value="KAK3403211.1"/>
    <property type="molecule type" value="Genomic_DNA"/>
</dbReference>
<evidence type="ECO:0000313" key="2">
    <source>
        <dbReference type="EMBL" id="KAK3403211.1"/>
    </source>
</evidence>
<protein>
    <submittedName>
        <fullName evidence="2">Uncharacterized protein</fullName>
    </submittedName>
</protein>
<proteinExistence type="predicted"/>
<gene>
    <name evidence="2" type="ORF">B0T20DRAFT_343583</name>
</gene>
<evidence type="ECO:0000256" key="1">
    <source>
        <dbReference type="SAM" id="MobiDB-lite"/>
    </source>
</evidence>
<feature type="region of interest" description="Disordered" evidence="1">
    <location>
        <begin position="1"/>
        <end position="29"/>
    </location>
</feature>
<feature type="region of interest" description="Disordered" evidence="1">
    <location>
        <begin position="42"/>
        <end position="93"/>
    </location>
</feature>